<evidence type="ECO:0000313" key="6">
    <source>
        <dbReference type="Proteomes" id="UP000468388"/>
    </source>
</evidence>
<evidence type="ECO:0000256" key="1">
    <source>
        <dbReference type="ARBA" id="ARBA00023015"/>
    </source>
</evidence>
<dbReference type="Pfam" id="PF12833">
    <property type="entry name" value="HTH_18"/>
    <property type="match status" value="1"/>
</dbReference>
<comment type="caution">
    <text evidence="5">The sequence shown here is derived from an EMBL/GenBank/DDBJ whole genome shotgun (WGS) entry which is preliminary data.</text>
</comment>
<dbReference type="InterPro" id="IPR037923">
    <property type="entry name" value="HTH-like"/>
</dbReference>
<keyword evidence="1" id="KW-0805">Transcription regulation</keyword>
<evidence type="ECO:0000313" key="5">
    <source>
        <dbReference type="EMBL" id="MVT39811.1"/>
    </source>
</evidence>
<dbReference type="GO" id="GO:0003700">
    <property type="term" value="F:DNA-binding transcription factor activity"/>
    <property type="evidence" value="ECO:0007669"/>
    <property type="project" value="InterPro"/>
</dbReference>
<dbReference type="PANTHER" id="PTHR43280">
    <property type="entry name" value="ARAC-FAMILY TRANSCRIPTIONAL REGULATOR"/>
    <property type="match status" value="1"/>
</dbReference>
<dbReference type="GO" id="GO:0043565">
    <property type="term" value="F:sequence-specific DNA binding"/>
    <property type="evidence" value="ECO:0007669"/>
    <property type="project" value="InterPro"/>
</dbReference>
<dbReference type="Gene3D" id="1.10.10.60">
    <property type="entry name" value="Homeodomain-like"/>
    <property type="match status" value="1"/>
</dbReference>
<feature type="domain" description="HTH araC/xylS-type" evidence="4">
    <location>
        <begin position="209"/>
        <end position="307"/>
    </location>
</feature>
<dbReference type="SUPFAM" id="SSF51215">
    <property type="entry name" value="Regulatory protein AraC"/>
    <property type="match status" value="1"/>
</dbReference>
<dbReference type="SMART" id="SM00342">
    <property type="entry name" value="HTH_ARAC"/>
    <property type="match status" value="1"/>
</dbReference>
<dbReference type="RefSeq" id="WP_157298458.1">
    <property type="nucleotide sequence ID" value="NZ_BAAAZB010000005.1"/>
</dbReference>
<keyword evidence="3" id="KW-0804">Transcription</keyword>
<evidence type="ECO:0000256" key="3">
    <source>
        <dbReference type="ARBA" id="ARBA00023163"/>
    </source>
</evidence>
<dbReference type="InterPro" id="IPR018060">
    <property type="entry name" value="HTH_AraC"/>
</dbReference>
<name>A0A6N8J563_9BACT</name>
<dbReference type="SUPFAM" id="SSF46689">
    <property type="entry name" value="Homeodomain-like"/>
    <property type="match status" value="1"/>
</dbReference>
<dbReference type="InterPro" id="IPR009057">
    <property type="entry name" value="Homeodomain-like_sf"/>
</dbReference>
<dbReference type="Proteomes" id="UP000468388">
    <property type="component" value="Unassembled WGS sequence"/>
</dbReference>
<sequence>MNTTTPILDIPSTIKYYLSLDKKVAQSFGMDKYDELLHPDNFALLSNEGSVKKGMPIKTDHYAIILCIRGTCSKTVGAFTFDVTPMSLHIVSPRYITSFENASDDLLLYMVMFKKEFIADSFIKQNVLDPLMDLNPACPPIYKLSHAEFVKIKQLYENMDEEYRDGKPFHLQLIRLKLVELLYEVNRAFEQCTSSSPHHQLSRQYTLFVEFRNLVEENFLEKRTVQEYADMLHVSAKHLSEVVKQETGKNALQIIHGRMYLEARLLLTTSSLSVKEISDQLNFDTSSHFSRFFKKFADENPSEFKKLPFASLS</sequence>
<keyword evidence="6" id="KW-1185">Reference proteome</keyword>
<dbReference type="AlphaFoldDB" id="A0A6N8J563"/>
<proteinExistence type="predicted"/>
<dbReference type="PANTHER" id="PTHR43280:SF32">
    <property type="entry name" value="TRANSCRIPTIONAL REGULATORY PROTEIN"/>
    <property type="match status" value="1"/>
</dbReference>
<evidence type="ECO:0000259" key="4">
    <source>
        <dbReference type="PROSITE" id="PS01124"/>
    </source>
</evidence>
<organism evidence="5 6">
    <name type="scientific">Chitinophaga oryziterrae</name>
    <dbReference type="NCBI Taxonomy" id="1031224"/>
    <lineage>
        <taxon>Bacteria</taxon>
        <taxon>Pseudomonadati</taxon>
        <taxon>Bacteroidota</taxon>
        <taxon>Chitinophagia</taxon>
        <taxon>Chitinophagales</taxon>
        <taxon>Chitinophagaceae</taxon>
        <taxon>Chitinophaga</taxon>
    </lineage>
</organism>
<gene>
    <name evidence="5" type="ORF">GO495_04390</name>
</gene>
<accession>A0A6N8J563</accession>
<reference evidence="5 6" key="1">
    <citation type="submission" date="2019-12" db="EMBL/GenBank/DDBJ databases">
        <title>The draft genomic sequence of strain Chitinophaga oryziterrae JCM 16595.</title>
        <authorList>
            <person name="Zhang X."/>
        </authorList>
    </citation>
    <scope>NUCLEOTIDE SEQUENCE [LARGE SCALE GENOMIC DNA]</scope>
    <source>
        <strain evidence="5 6">JCM 16595</strain>
    </source>
</reference>
<dbReference type="EMBL" id="WRXO01000001">
    <property type="protein sequence ID" value="MVT39811.1"/>
    <property type="molecule type" value="Genomic_DNA"/>
</dbReference>
<dbReference type="OrthoDB" id="1007667at2"/>
<dbReference type="PROSITE" id="PS01124">
    <property type="entry name" value="HTH_ARAC_FAMILY_2"/>
    <property type="match status" value="1"/>
</dbReference>
<protein>
    <submittedName>
        <fullName evidence="5">Helix-turn-helix domain-containing protein</fullName>
    </submittedName>
</protein>
<evidence type="ECO:0000256" key="2">
    <source>
        <dbReference type="ARBA" id="ARBA00023125"/>
    </source>
</evidence>
<keyword evidence="2" id="KW-0238">DNA-binding</keyword>